<dbReference type="AlphaFoldDB" id="A0A2K9MCI9"/>
<reference evidence="2" key="1">
    <citation type="submission" date="2017-12" db="EMBL/GenBank/DDBJ databases">
        <title>Genomic analysis of Paracoccus sp. CBA4604.</title>
        <authorList>
            <person name="Roh S.W."/>
            <person name="Kim J.Y."/>
            <person name="Kim J.S."/>
        </authorList>
    </citation>
    <scope>NUCLEOTIDE SEQUENCE [LARGE SCALE GENOMIC DNA]</scope>
    <source>
        <strain evidence="2">CBA4604</strain>
    </source>
</reference>
<accession>A0A2K9MCI9</accession>
<dbReference type="KEGG" id="paru:CYR75_02510"/>
<protein>
    <submittedName>
        <fullName evidence="1">Uncharacterized protein</fullName>
    </submittedName>
</protein>
<organism evidence="1 2">
    <name type="scientific">Paracoccus jeotgali</name>
    <dbReference type="NCBI Taxonomy" id="2065379"/>
    <lineage>
        <taxon>Bacteria</taxon>
        <taxon>Pseudomonadati</taxon>
        <taxon>Pseudomonadota</taxon>
        <taxon>Alphaproteobacteria</taxon>
        <taxon>Rhodobacterales</taxon>
        <taxon>Paracoccaceae</taxon>
        <taxon>Paracoccus</taxon>
    </lineage>
</organism>
<evidence type="ECO:0000313" key="2">
    <source>
        <dbReference type="Proteomes" id="UP000234882"/>
    </source>
</evidence>
<dbReference type="EMBL" id="CP025583">
    <property type="protein sequence ID" value="AUM73313.1"/>
    <property type="molecule type" value="Genomic_DNA"/>
</dbReference>
<name>A0A2K9MCI9_9RHOB</name>
<keyword evidence="2" id="KW-1185">Reference proteome</keyword>
<evidence type="ECO:0000313" key="1">
    <source>
        <dbReference type="EMBL" id="AUM73313.1"/>
    </source>
</evidence>
<dbReference type="RefSeq" id="WP_101498697.1">
    <property type="nucleotide sequence ID" value="NZ_CP025583.1"/>
</dbReference>
<dbReference type="Proteomes" id="UP000234882">
    <property type="component" value="Chromosome"/>
</dbReference>
<proteinExistence type="predicted"/>
<sequence length="61" mass="7146">MENGKDETFPAMIEVFRHAYSPGELFNHLTMILMKEPPRQSLPMIAKVFDDCGFQKPIDWF</sequence>
<gene>
    <name evidence="1" type="ORF">CYR75_02510</name>
</gene>